<evidence type="ECO:0000313" key="3">
    <source>
        <dbReference type="EMBL" id="KAJ8421065.1"/>
    </source>
</evidence>
<name>A0A9Q1GL39_9CARY</name>
<feature type="chain" id="PRO_5040165616" evidence="2">
    <location>
        <begin position="20"/>
        <end position="176"/>
    </location>
</feature>
<evidence type="ECO:0000256" key="2">
    <source>
        <dbReference type="SAM" id="SignalP"/>
    </source>
</evidence>
<organism evidence="3 4">
    <name type="scientific">Carnegiea gigantea</name>
    <dbReference type="NCBI Taxonomy" id="171969"/>
    <lineage>
        <taxon>Eukaryota</taxon>
        <taxon>Viridiplantae</taxon>
        <taxon>Streptophyta</taxon>
        <taxon>Embryophyta</taxon>
        <taxon>Tracheophyta</taxon>
        <taxon>Spermatophyta</taxon>
        <taxon>Magnoliopsida</taxon>
        <taxon>eudicotyledons</taxon>
        <taxon>Gunneridae</taxon>
        <taxon>Pentapetalae</taxon>
        <taxon>Caryophyllales</taxon>
        <taxon>Cactineae</taxon>
        <taxon>Cactaceae</taxon>
        <taxon>Cactoideae</taxon>
        <taxon>Echinocereeae</taxon>
        <taxon>Carnegiea</taxon>
    </lineage>
</organism>
<dbReference type="EMBL" id="JAKOGI010002943">
    <property type="protein sequence ID" value="KAJ8421065.1"/>
    <property type="molecule type" value="Genomic_DNA"/>
</dbReference>
<dbReference type="Proteomes" id="UP001153076">
    <property type="component" value="Unassembled WGS sequence"/>
</dbReference>
<keyword evidence="4" id="KW-1185">Reference proteome</keyword>
<comment type="caution">
    <text evidence="3">The sequence shown here is derived from an EMBL/GenBank/DDBJ whole genome shotgun (WGS) entry which is preliminary data.</text>
</comment>
<evidence type="ECO:0000313" key="4">
    <source>
        <dbReference type="Proteomes" id="UP001153076"/>
    </source>
</evidence>
<feature type="region of interest" description="Disordered" evidence="1">
    <location>
        <begin position="111"/>
        <end position="130"/>
    </location>
</feature>
<gene>
    <name evidence="3" type="ORF">Cgig2_006336</name>
</gene>
<dbReference type="AlphaFoldDB" id="A0A9Q1GL39"/>
<feature type="signal peptide" evidence="2">
    <location>
        <begin position="1"/>
        <end position="19"/>
    </location>
</feature>
<protein>
    <submittedName>
        <fullName evidence="3">Uncharacterized protein</fullName>
    </submittedName>
</protein>
<evidence type="ECO:0000256" key="1">
    <source>
        <dbReference type="SAM" id="MobiDB-lite"/>
    </source>
</evidence>
<proteinExistence type="predicted"/>
<keyword evidence="2" id="KW-0732">Signal</keyword>
<accession>A0A9Q1GL39</accession>
<sequence length="176" mass="18846">MALLLGSLAWATLSAPATGSASAFASASSSWHCKPFFSASRASRSAFSFFQRQWYQITSPSNLRHSAAALTPQANTSAIATSSSYHTSENLAAGSALIKLVDGRRVLRGEPPGRFVPGNRGCGPQQTDFQSTEGQTVRLRFLPYESGRTPRLIGSALDSLTLANRQADGRFLSARY</sequence>
<reference evidence="3" key="1">
    <citation type="submission" date="2022-04" db="EMBL/GenBank/DDBJ databases">
        <title>Carnegiea gigantea Genome sequencing and assembly v2.</title>
        <authorList>
            <person name="Copetti D."/>
            <person name="Sanderson M.J."/>
            <person name="Burquez A."/>
            <person name="Wojciechowski M.F."/>
        </authorList>
    </citation>
    <scope>NUCLEOTIDE SEQUENCE</scope>
    <source>
        <strain evidence="3">SGP5-SGP5p</strain>
        <tissue evidence="3">Aerial part</tissue>
    </source>
</reference>